<evidence type="ECO:0000256" key="1">
    <source>
        <dbReference type="ARBA" id="ARBA00004141"/>
    </source>
</evidence>
<evidence type="ECO:0000256" key="3">
    <source>
        <dbReference type="ARBA" id="ARBA00022989"/>
    </source>
</evidence>
<proteinExistence type="predicted"/>
<keyword evidence="7" id="KW-1185">Reference proteome</keyword>
<feature type="transmembrane region" description="Helical" evidence="5">
    <location>
        <begin position="37"/>
        <end position="58"/>
    </location>
</feature>
<sequence length="219" mass="23878">MFRVSRMSVAVVKDKASAVAAVMSLVSSWRPPLRRTVGCYLCFSLDSLATVQIMVGLFNIGLGPGRPNTGPYDVNNLYAAYWLGAVSIIVGIMTFLSCIRYCLRIFSAIFNIVGAIFSIVGIVLYAIDLSGASFTWMCDDQVLGGASDKCIYLSYIAQDMLRGMDITLIILISLQLFAHVTAAVLIFSGFLFRGNQEDVRGSFQTFPQEVKVLVISPAV</sequence>
<protein>
    <submittedName>
        <fullName evidence="6">Uncharacterized LOC114478213</fullName>
    </submittedName>
</protein>
<dbReference type="Proteomes" id="UP000694680">
    <property type="component" value="Chromosome 16"/>
</dbReference>
<reference evidence="6" key="2">
    <citation type="submission" date="2025-08" db="UniProtKB">
        <authorList>
            <consortium name="Ensembl"/>
        </authorList>
    </citation>
    <scope>IDENTIFICATION</scope>
</reference>
<gene>
    <name evidence="6" type="primary">LOC114478213</name>
</gene>
<evidence type="ECO:0000256" key="5">
    <source>
        <dbReference type="SAM" id="Phobius"/>
    </source>
</evidence>
<feature type="transmembrane region" description="Helical" evidence="5">
    <location>
        <begin position="168"/>
        <end position="192"/>
    </location>
</feature>
<keyword evidence="2 5" id="KW-0812">Transmembrane</keyword>
<reference evidence="6" key="3">
    <citation type="submission" date="2025-09" db="UniProtKB">
        <authorList>
            <consortium name="Ensembl"/>
        </authorList>
    </citation>
    <scope>IDENTIFICATION</scope>
</reference>
<feature type="transmembrane region" description="Helical" evidence="5">
    <location>
        <begin position="108"/>
        <end position="127"/>
    </location>
</feature>
<reference evidence="6" key="1">
    <citation type="submission" date="2020-06" db="EMBL/GenBank/DDBJ databases">
        <authorList>
            <consortium name="Wellcome Sanger Institute Data Sharing"/>
        </authorList>
    </citation>
    <scope>NUCLEOTIDE SEQUENCE [LARGE SCALE GENOMIC DNA]</scope>
</reference>
<comment type="subcellular location">
    <subcellularLocation>
        <location evidence="1">Membrane</location>
        <topology evidence="1">Multi-pass membrane protein</topology>
    </subcellularLocation>
</comment>
<keyword evidence="3 5" id="KW-1133">Transmembrane helix</keyword>
<accession>A0A8C5EAH1</accession>
<organism evidence="6 7">
    <name type="scientific">Gouania willdenowi</name>
    <name type="common">Blunt-snouted clingfish</name>
    <name type="synonym">Lepadogaster willdenowi</name>
    <dbReference type="NCBI Taxonomy" id="441366"/>
    <lineage>
        <taxon>Eukaryota</taxon>
        <taxon>Metazoa</taxon>
        <taxon>Chordata</taxon>
        <taxon>Craniata</taxon>
        <taxon>Vertebrata</taxon>
        <taxon>Euteleostomi</taxon>
        <taxon>Actinopterygii</taxon>
        <taxon>Neopterygii</taxon>
        <taxon>Teleostei</taxon>
        <taxon>Neoteleostei</taxon>
        <taxon>Acanthomorphata</taxon>
        <taxon>Ovalentaria</taxon>
        <taxon>Blenniimorphae</taxon>
        <taxon>Blenniiformes</taxon>
        <taxon>Gobiesocoidei</taxon>
        <taxon>Gobiesocidae</taxon>
        <taxon>Gobiesocinae</taxon>
        <taxon>Gouania</taxon>
    </lineage>
</organism>
<evidence type="ECO:0000313" key="6">
    <source>
        <dbReference type="Ensembl" id="ENSGWIP00000014687.1"/>
    </source>
</evidence>
<evidence type="ECO:0000313" key="7">
    <source>
        <dbReference type="Proteomes" id="UP000694680"/>
    </source>
</evidence>
<evidence type="ECO:0000256" key="4">
    <source>
        <dbReference type="ARBA" id="ARBA00023136"/>
    </source>
</evidence>
<keyword evidence="4 5" id="KW-0472">Membrane</keyword>
<name>A0A8C5EAH1_GOUWI</name>
<dbReference type="Ensembl" id="ENSGWIT00000016229.1">
    <property type="protein sequence ID" value="ENSGWIP00000014687.1"/>
    <property type="gene ID" value="ENSGWIG00000008269.1"/>
</dbReference>
<feature type="transmembrane region" description="Helical" evidence="5">
    <location>
        <begin position="78"/>
        <end position="96"/>
    </location>
</feature>
<evidence type="ECO:0000256" key="2">
    <source>
        <dbReference type="ARBA" id="ARBA00022692"/>
    </source>
</evidence>
<dbReference type="InterPro" id="IPR007237">
    <property type="entry name" value="CD20-like"/>
</dbReference>
<dbReference type="GO" id="GO:0016020">
    <property type="term" value="C:membrane"/>
    <property type="evidence" value="ECO:0007669"/>
    <property type="project" value="UniProtKB-SubCell"/>
</dbReference>
<dbReference type="Pfam" id="PF04103">
    <property type="entry name" value="CD20"/>
    <property type="match status" value="1"/>
</dbReference>
<dbReference type="AlphaFoldDB" id="A0A8C5EAH1"/>